<feature type="domain" description="Methyltransferase TRM13" evidence="3">
    <location>
        <begin position="91"/>
        <end position="150"/>
    </location>
</feature>
<feature type="non-terminal residue" evidence="4">
    <location>
        <position position="360"/>
    </location>
</feature>
<dbReference type="InterPro" id="IPR007871">
    <property type="entry name" value="Methyltransferase_TRM13"/>
</dbReference>
<comment type="catalytic activity">
    <reaction evidence="1">
        <text>adenosine(4) in tRNA(His) + S-adenosyl-L-methionine = 2'-O-methyladenosine(4) in tRNA(His) + S-adenosyl-L-homocysteine + H(+)</text>
        <dbReference type="Rhea" id="RHEA:43196"/>
        <dbReference type="Rhea" id="RHEA-COMP:10401"/>
        <dbReference type="Rhea" id="RHEA-COMP:10402"/>
        <dbReference type="ChEBI" id="CHEBI:15378"/>
        <dbReference type="ChEBI" id="CHEBI:57856"/>
        <dbReference type="ChEBI" id="CHEBI:59789"/>
        <dbReference type="ChEBI" id="CHEBI:74411"/>
        <dbReference type="ChEBI" id="CHEBI:74477"/>
        <dbReference type="EC" id="2.1.1.225"/>
    </reaction>
</comment>
<dbReference type="Pfam" id="PF05206">
    <property type="entry name" value="TRM13"/>
    <property type="match status" value="2"/>
</dbReference>
<name>A0A8X8BRC6_POLSE</name>
<comment type="caution">
    <text evidence="4">The sequence shown here is derived from an EMBL/GenBank/DDBJ whole genome shotgun (WGS) entry which is preliminary data.</text>
</comment>
<dbReference type="InterPro" id="IPR039044">
    <property type="entry name" value="Trm13"/>
</dbReference>
<dbReference type="PANTHER" id="PTHR12998:SF0">
    <property type="entry name" value="TRNA:M(4)X MODIFICATION ENZYME TRM13 HOMOLOG"/>
    <property type="match status" value="1"/>
</dbReference>
<comment type="catalytic activity">
    <reaction evidence="1">
        <text>cytidine(4) in tRNA(Pro) + S-adenosyl-L-methionine = 2'-O-methylcytidine(4) in tRNA(Pro) + S-adenosyl-L-homocysteine + H(+)</text>
        <dbReference type="Rhea" id="RHEA:32767"/>
        <dbReference type="Rhea" id="RHEA-COMP:10397"/>
        <dbReference type="Rhea" id="RHEA-COMP:10398"/>
        <dbReference type="ChEBI" id="CHEBI:15378"/>
        <dbReference type="ChEBI" id="CHEBI:57856"/>
        <dbReference type="ChEBI" id="CHEBI:59789"/>
        <dbReference type="ChEBI" id="CHEBI:74495"/>
        <dbReference type="ChEBI" id="CHEBI:82748"/>
        <dbReference type="EC" id="2.1.1.225"/>
    </reaction>
</comment>
<dbReference type="EC" id="2.1.1.225" evidence="1"/>
<sequence>MSLGCHTRVHGRQLKGRNESDSIPDQGMAECTNSFPCFSADQFGEIPPDPNDVTSGPRLNGDYTDQTLSHPALQEALSDNKNGDSAIKHLKQQASLLGNMDRLGLLGPDRCFVEFGAGRGKLSHWVDIALRDVRNVHFLLVERATTRFKVPLLVKERLPVIGIGKHLCGAATDLALRCLLRDCHVAAGEPSPKRTRRDCGCTDPPSPATQPEQCVSGVAIALCCHHRCDWKHYVGQEFFKSRGLGAEDFGVFQRMSSWATCGMRGQAEEFEEHDQDEESVLRDVEGILTPSEREHLGRLCKLLIDQGRVQYLRERGYDASLMYYTSPAVSLENVVLTAVPVRGQEAAAVLAADNTDLGVI</sequence>
<comment type="catalytic activity">
    <reaction evidence="1">
        <text>cytidine(4) in tRNA(Gly)(GCC) + S-adenosyl-L-methionine = 2'-O-methylcytidine(4) in tRNA(Gly)(GCC) + S-adenosyl-L-homocysteine + H(+)</text>
        <dbReference type="Rhea" id="RHEA:43192"/>
        <dbReference type="Rhea" id="RHEA-COMP:10399"/>
        <dbReference type="Rhea" id="RHEA-COMP:10400"/>
        <dbReference type="ChEBI" id="CHEBI:15378"/>
        <dbReference type="ChEBI" id="CHEBI:57856"/>
        <dbReference type="ChEBI" id="CHEBI:59789"/>
        <dbReference type="ChEBI" id="CHEBI:74495"/>
        <dbReference type="ChEBI" id="CHEBI:82748"/>
        <dbReference type="EC" id="2.1.1.225"/>
    </reaction>
</comment>
<dbReference type="GO" id="GO:0008270">
    <property type="term" value="F:zinc ion binding"/>
    <property type="evidence" value="ECO:0007669"/>
    <property type="project" value="UniProtKB-KW"/>
</dbReference>
<comment type="function">
    <text evidence="1">tRNA methylase which 2'-O-methylates cytidine(4) in tRNA(Pro) and tRNA(Gly)(GCC), and adenosine(4) in tRNA(His).</text>
</comment>
<keyword evidence="1" id="KW-0489">Methyltransferase</keyword>
<gene>
    <name evidence="4" type="primary">Trmt13</name>
    <name evidence="4" type="ORF">GTO96_0003580</name>
</gene>
<protein>
    <recommendedName>
        <fullName evidence="1">tRNA:m(4)X modification enzyme TRM13</fullName>
        <ecNumber evidence="1">2.1.1.225</ecNumber>
    </recommendedName>
</protein>
<dbReference type="Proteomes" id="UP000886611">
    <property type="component" value="Unassembled WGS sequence"/>
</dbReference>
<organism evidence="4 5">
    <name type="scientific">Polypterus senegalus</name>
    <name type="common">Senegal bichir</name>
    <dbReference type="NCBI Taxonomy" id="55291"/>
    <lineage>
        <taxon>Eukaryota</taxon>
        <taxon>Metazoa</taxon>
        <taxon>Chordata</taxon>
        <taxon>Craniata</taxon>
        <taxon>Vertebrata</taxon>
        <taxon>Euteleostomi</taxon>
        <taxon>Actinopterygii</taxon>
        <taxon>Polypteriformes</taxon>
        <taxon>Polypteridae</taxon>
        <taxon>Polypterus</taxon>
    </lineage>
</organism>
<evidence type="ECO:0000256" key="2">
    <source>
        <dbReference type="SAM" id="MobiDB-lite"/>
    </source>
</evidence>
<dbReference type="GO" id="GO:0106050">
    <property type="term" value="F:tRNA 2'-O-methyltransferase activity"/>
    <property type="evidence" value="ECO:0007669"/>
    <property type="project" value="UniProtKB-UniRule"/>
</dbReference>
<feature type="non-terminal residue" evidence="4">
    <location>
        <position position="1"/>
    </location>
</feature>
<evidence type="ECO:0000313" key="5">
    <source>
        <dbReference type="Proteomes" id="UP000886611"/>
    </source>
</evidence>
<keyword evidence="1" id="KW-0479">Metal-binding</keyword>
<keyword evidence="1" id="KW-0863">Zinc-finger</keyword>
<keyword evidence="1" id="KW-0862">Zinc</keyword>
<accession>A0A8X8BRC6</accession>
<comment type="similarity">
    <text evidence="1">Belongs to the methyltransferase TRM13 family.</text>
</comment>
<reference evidence="4 5" key="1">
    <citation type="journal article" date="2021" name="Cell">
        <title>Tracing the genetic footprints of vertebrate landing in non-teleost ray-finned fishes.</title>
        <authorList>
            <person name="Bi X."/>
            <person name="Wang K."/>
            <person name="Yang L."/>
            <person name="Pan H."/>
            <person name="Jiang H."/>
            <person name="Wei Q."/>
            <person name="Fang M."/>
            <person name="Yu H."/>
            <person name="Zhu C."/>
            <person name="Cai Y."/>
            <person name="He Y."/>
            <person name="Gan X."/>
            <person name="Zeng H."/>
            <person name="Yu D."/>
            <person name="Zhu Y."/>
            <person name="Jiang H."/>
            <person name="Qiu Q."/>
            <person name="Yang H."/>
            <person name="Zhang Y.E."/>
            <person name="Wang W."/>
            <person name="Zhu M."/>
            <person name="He S."/>
            <person name="Zhang G."/>
        </authorList>
    </citation>
    <scope>NUCLEOTIDE SEQUENCE [LARGE SCALE GENOMIC DNA]</scope>
    <source>
        <strain evidence="4">Bchr_013</strain>
    </source>
</reference>
<dbReference type="PANTHER" id="PTHR12998">
    <property type="entry name" value="TRNA:M(4)X MODIFICATION ENZYME TRM13 HOMOLOG"/>
    <property type="match status" value="1"/>
</dbReference>
<feature type="domain" description="Methyltransferase TRM13" evidence="3">
    <location>
        <begin position="155"/>
        <end position="338"/>
    </location>
</feature>
<keyword evidence="1" id="KW-0819">tRNA processing</keyword>
<keyword evidence="1" id="KW-0949">S-adenosyl-L-methionine</keyword>
<dbReference type="AlphaFoldDB" id="A0A8X8BRC6"/>
<evidence type="ECO:0000256" key="1">
    <source>
        <dbReference type="RuleBase" id="RU367103"/>
    </source>
</evidence>
<keyword evidence="5" id="KW-1185">Reference proteome</keyword>
<dbReference type="GO" id="GO:0030488">
    <property type="term" value="P:tRNA methylation"/>
    <property type="evidence" value="ECO:0007669"/>
    <property type="project" value="InterPro"/>
</dbReference>
<evidence type="ECO:0000313" key="4">
    <source>
        <dbReference type="EMBL" id="KAG2464234.1"/>
    </source>
</evidence>
<feature type="region of interest" description="Disordered" evidence="2">
    <location>
        <begin position="1"/>
        <end position="25"/>
    </location>
</feature>
<proteinExistence type="inferred from homology"/>
<evidence type="ECO:0000259" key="3">
    <source>
        <dbReference type="Pfam" id="PF05206"/>
    </source>
</evidence>
<dbReference type="EMBL" id="JAATIS010003638">
    <property type="protein sequence ID" value="KAG2464234.1"/>
    <property type="molecule type" value="Genomic_DNA"/>
</dbReference>
<feature type="region of interest" description="Disordered" evidence="2">
    <location>
        <begin position="189"/>
        <end position="209"/>
    </location>
</feature>
<keyword evidence="1" id="KW-0808">Transferase</keyword>